<protein>
    <submittedName>
        <fullName evidence="1">Uncharacterized protein</fullName>
    </submittedName>
</protein>
<evidence type="ECO:0000313" key="1">
    <source>
        <dbReference type="EMBL" id="KAK8477571.1"/>
    </source>
</evidence>
<accession>A0ABR1ZBD9</accession>
<dbReference type="EMBL" id="JBBPBN010001769">
    <property type="protein sequence ID" value="KAK8477571.1"/>
    <property type="molecule type" value="Genomic_DNA"/>
</dbReference>
<reference evidence="1 2" key="1">
    <citation type="journal article" date="2024" name="G3 (Bethesda)">
        <title>Genome assembly of Hibiscus sabdariffa L. provides insights into metabolisms of medicinal natural products.</title>
        <authorList>
            <person name="Kim T."/>
        </authorList>
    </citation>
    <scope>NUCLEOTIDE SEQUENCE [LARGE SCALE GENOMIC DNA]</scope>
    <source>
        <strain evidence="1">TK-2024</strain>
        <tissue evidence="1">Old leaves</tissue>
    </source>
</reference>
<keyword evidence="2" id="KW-1185">Reference proteome</keyword>
<comment type="caution">
    <text evidence="1">The sequence shown here is derived from an EMBL/GenBank/DDBJ whole genome shotgun (WGS) entry which is preliminary data.</text>
</comment>
<evidence type="ECO:0000313" key="2">
    <source>
        <dbReference type="Proteomes" id="UP001396334"/>
    </source>
</evidence>
<name>A0ABR1ZBD9_9ROSI</name>
<sequence length="83" mass="9482">MVIVIAEACSPWTSKTLRQQASSRRWAVDISQYIENRHMIIVIMSTAPYLLMLQFTEQWQDETIGSSPDQASHPHCLLHLSLA</sequence>
<organism evidence="1 2">
    <name type="scientific">Hibiscus sabdariffa</name>
    <name type="common">roselle</name>
    <dbReference type="NCBI Taxonomy" id="183260"/>
    <lineage>
        <taxon>Eukaryota</taxon>
        <taxon>Viridiplantae</taxon>
        <taxon>Streptophyta</taxon>
        <taxon>Embryophyta</taxon>
        <taxon>Tracheophyta</taxon>
        <taxon>Spermatophyta</taxon>
        <taxon>Magnoliopsida</taxon>
        <taxon>eudicotyledons</taxon>
        <taxon>Gunneridae</taxon>
        <taxon>Pentapetalae</taxon>
        <taxon>rosids</taxon>
        <taxon>malvids</taxon>
        <taxon>Malvales</taxon>
        <taxon>Malvaceae</taxon>
        <taxon>Malvoideae</taxon>
        <taxon>Hibiscus</taxon>
    </lineage>
</organism>
<gene>
    <name evidence="1" type="ORF">V6N11_057046</name>
</gene>
<dbReference type="Proteomes" id="UP001396334">
    <property type="component" value="Unassembled WGS sequence"/>
</dbReference>
<proteinExistence type="predicted"/>